<evidence type="ECO:0000313" key="1">
    <source>
        <dbReference type="EMBL" id="KAF9648793.1"/>
    </source>
</evidence>
<comment type="caution">
    <text evidence="1">The sequence shown here is derived from an EMBL/GenBank/DDBJ whole genome shotgun (WGS) entry which is preliminary data.</text>
</comment>
<name>A0ACB6ZHD9_THEGA</name>
<evidence type="ECO:0000313" key="2">
    <source>
        <dbReference type="Proteomes" id="UP000886501"/>
    </source>
</evidence>
<protein>
    <submittedName>
        <fullName evidence="1">Histidine phosphotransferase</fullName>
    </submittedName>
</protein>
<organism evidence="1 2">
    <name type="scientific">Thelephora ganbajun</name>
    <name type="common">Ganba fungus</name>
    <dbReference type="NCBI Taxonomy" id="370292"/>
    <lineage>
        <taxon>Eukaryota</taxon>
        <taxon>Fungi</taxon>
        <taxon>Dikarya</taxon>
        <taxon>Basidiomycota</taxon>
        <taxon>Agaricomycotina</taxon>
        <taxon>Agaricomycetes</taxon>
        <taxon>Thelephorales</taxon>
        <taxon>Thelephoraceae</taxon>
        <taxon>Thelephora</taxon>
    </lineage>
</organism>
<accession>A0ACB6ZHD9</accession>
<sequence>METFEQILELDEDSESYDFAWEMASAYMDQAETTFEEMEEAIAKGECKKLSSLGHFLKGSSATLGVTKVQNSCELIQHYGDLRDIKTGKILTSDVALSKISAVLKEAKEQYKEAEIWLRKWYSEAKAQGRITEENEDD</sequence>
<dbReference type="EMBL" id="MU118007">
    <property type="protein sequence ID" value="KAF9648793.1"/>
    <property type="molecule type" value="Genomic_DNA"/>
</dbReference>
<gene>
    <name evidence="1" type="ORF">BDM02DRAFT_3114792</name>
</gene>
<proteinExistence type="predicted"/>
<reference evidence="1" key="2">
    <citation type="journal article" date="2020" name="Nat. Commun.">
        <title>Large-scale genome sequencing of mycorrhizal fungi provides insights into the early evolution of symbiotic traits.</title>
        <authorList>
            <person name="Miyauchi S."/>
            <person name="Kiss E."/>
            <person name="Kuo A."/>
            <person name="Drula E."/>
            <person name="Kohler A."/>
            <person name="Sanchez-Garcia M."/>
            <person name="Morin E."/>
            <person name="Andreopoulos B."/>
            <person name="Barry K.W."/>
            <person name="Bonito G."/>
            <person name="Buee M."/>
            <person name="Carver A."/>
            <person name="Chen C."/>
            <person name="Cichocki N."/>
            <person name="Clum A."/>
            <person name="Culley D."/>
            <person name="Crous P.W."/>
            <person name="Fauchery L."/>
            <person name="Girlanda M."/>
            <person name="Hayes R.D."/>
            <person name="Keri Z."/>
            <person name="LaButti K."/>
            <person name="Lipzen A."/>
            <person name="Lombard V."/>
            <person name="Magnuson J."/>
            <person name="Maillard F."/>
            <person name="Murat C."/>
            <person name="Nolan M."/>
            <person name="Ohm R.A."/>
            <person name="Pangilinan J."/>
            <person name="Pereira M.F."/>
            <person name="Perotto S."/>
            <person name="Peter M."/>
            <person name="Pfister S."/>
            <person name="Riley R."/>
            <person name="Sitrit Y."/>
            <person name="Stielow J.B."/>
            <person name="Szollosi G."/>
            <person name="Zifcakova L."/>
            <person name="Stursova M."/>
            <person name="Spatafora J.W."/>
            <person name="Tedersoo L."/>
            <person name="Vaario L.M."/>
            <person name="Yamada A."/>
            <person name="Yan M."/>
            <person name="Wang P."/>
            <person name="Xu J."/>
            <person name="Bruns T."/>
            <person name="Baldrian P."/>
            <person name="Vilgalys R."/>
            <person name="Dunand C."/>
            <person name="Henrissat B."/>
            <person name="Grigoriev I.V."/>
            <person name="Hibbett D."/>
            <person name="Nagy L.G."/>
            <person name="Martin F.M."/>
        </authorList>
    </citation>
    <scope>NUCLEOTIDE SEQUENCE</scope>
    <source>
        <strain evidence="1">P2</strain>
    </source>
</reference>
<reference evidence="1" key="1">
    <citation type="submission" date="2019-10" db="EMBL/GenBank/DDBJ databases">
        <authorList>
            <consortium name="DOE Joint Genome Institute"/>
            <person name="Kuo A."/>
            <person name="Miyauchi S."/>
            <person name="Kiss E."/>
            <person name="Drula E."/>
            <person name="Kohler A."/>
            <person name="Sanchez-Garcia M."/>
            <person name="Andreopoulos B."/>
            <person name="Barry K.W."/>
            <person name="Bonito G."/>
            <person name="Buee M."/>
            <person name="Carver A."/>
            <person name="Chen C."/>
            <person name="Cichocki N."/>
            <person name="Clum A."/>
            <person name="Culley D."/>
            <person name="Crous P.W."/>
            <person name="Fauchery L."/>
            <person name="Girlanda M."/>
            <person name="Hayes R."/>
            <person name="Keri Z."/>
            <person name="Labutti K."/>
            <person name="Lipzen A."/>
            <person name="Lombard V."/>
            <person name="Magnuson J."/>
            <person name="Maillard F."/>
            <person name="Morin E."/>
            <person name="Murat C."/>
            <person name="Nolan M."/>
            <person name="Ohm R."/>
            <person name="Pangilinan J."/>
            <person name="Pereira M."/>
            <person name="Perotto S."/>
            <person name="Peter M."/>
            <person name="Riley R."/>
            <person name="Sitrit Y."/>
            <person name="Stielow B."/>
            <person name="Szollosi G."/>
            <person name="Zifcakova L."/>
            <person name="Stursova M."/>
            <person name="Spatafora J.W."/>
            <person name="Tedersoo L."/>
            <person name="Vaario L.-M."/>
            <person name="Yamada A."/>
            <person name="Yan M."/>
            <person name="Wang P."/>
            <person name="Xu J."/>
            <person name="Bruns T."/>
            <person name="Baldrian P."/>
            <person name="Vilgalys R."/>
            <person name="Henrissat B."/>
            <person name="Grigoriev I.V."/>
            <person name="Hibbett D."/>
            <person name="Nagy L.G."/>
            <person name="Martin F.M."/>
        </authorList>
    </citation>
    <scope>NUCLEOTIDE SEQUENCE</scope>
    <source>
        <strain evidence="1">P2</strain>
    </source>
</reference>
<dbReference type="Proteomes" id="UP000886501">
    <property type="component" value="Unassembled WGS sequence"/>
</dbReference>
<keyword evidence="2" id="KW-1185">Reference proteome</keyword>